<comment type="caution">
    <text evidence="7">The sequence shown here is derived from an EMBL/GenBank/DDBJ whole genome shotgun (WGS) entry which is preliminary data.</text>
</comment>
<dbReference type="PANTHER" id="PTHR30061">
    <property type="entry name" value="MALTOSE-BINDING PERIPLASMIC PROTEIN"/>
    <property type="match status" value="1"/>
</dbReference>
<dbReference type="PRINTS" id="PR00181">
    <property type="entry name" value="MALTOSEBP"/>
</dbReference>
<feature type="chain" id="PRO_5038574688" evidence="6">
    <location>
        <begin position="20"/>
        <end position="424"/>
    </location>
</feature>
<dbReference type="GO" id="GO:0055052">
    <property type="term" value="C:ATP-binding cassette (ABC) transporter complex, substrate-binding subunit-containing"/>
    <property type="evidence" value="ECO:0007669"/>
    <property type="project" value="TreeGrafter"/>
</dbReference>
<evidence type="ECO:0000256" key="2">
    <source>
        <dbReference type="ARBA" id="ARBA00022448"/>
    </source>
</evidence>
<evidence type="ECO:0000256" key="4">
    <source>
        <dbReference type="ARBA" id="ARBA00022729"/>
    </source>
</evidence>
<dbReference type="InterPro" id="IPR006060">
    <property type="entry name" value="Maltose/Cyclodextrin-bd"/>
</dbReference>
<evidence type="ECO:0000313" key="8">
    <source>
        <dbReference type="Proteomes" id="UP000224915"/>
    </source>
</evidence>
<evidence type="ECO:0000256" key="3">
    <source>
        <dbReference type="ARBA" id="ARBA00022597"/>
    </source>
</evidence>
<dbReference type="RefSeq" id="WP_098468974.1">
    <property type="nucleotide sequence ID" value="NZ_PDJD01000001.1"/>
</dbReference>
<protein>
    <submittedName>
        <fullName evidence="7">Carbohydrate ABC transporter substrate-binding protein (CUT1 family)</fullName>
    </submittedName>
</protein>
<sequence>MRKTIITAAVASAALLLTACGSDSSSEATTDATDSSSEETSAAEEETTESAGGGGSITVWVDETRQAAVADAATTFTDETGTEVELVLKNFEDIRTDFLAQVPTGEGPDITVGAHDWLGELTANGVVAPVELGATASDFETTAVEAFTYDGQVYALPYAIENLGLIRNTDLAPDAPATWDEMIAAGEAAGTEYPFVIQMNGEDGDPYTFYPLQASFGSGIFAKNDDGSYSTDLIIGDEAGQNFAQFLYDNGQSGTGVFDQNITYDVAVDAFATGKSPFIVGGPWMLDSFGDLNVAVDPVPSAGGESAVPFAGVQGFYLSAQSQNALLANDFLVNYLSSEDAQLALYEAGDRPPALIAAADVAAEDPITAGFIAAGEGADPMPSIPEMGSVWTPWGKTEAAIINGADPVSSWETMATEIQSAIGG</sequence>
<dbReference type="Gene3D" id="3.40.190.10">
    <property type="entry name" value="Periplasmic binding protein-like II"/>
    <property type="match status" value="2"/>
</dbReference>
<dbReference type="Proteomes" id="UP000224915">
    <property type="component" value="Unassembled WGS sequence"/>
</dbReference>
<dbReference type="SUPFAM" id="SSF53850">
    <property type="entry name" value="Periplasmic binding protein-like II"/>
    <property type="match status" value="1"/>
</dbReference>
<reference evidence="7 8" key="1">
    <citation type="submission" date="2017-10" db="EMBL/GenBank/DDBJ databases">
        <title>Sequencing the genomes of 1000 actinobacteria strains.</title>
        <authorList>
            <person name="Klenk H.-P."/>
        </authorList>
    </citation>
    <scope>NUCLEOTIDE SEQUENCE [LARGE SCALE GENOMIC DNA]</scope>
    <source>
        <strain evidence="7 8">DSM 21801</strain>
    </source>
</reference>
<comment type="similarity">
    <text evidence="1">Belongs to the bacterial solute-binding protein 1 family.</text>
</comment>
<gene>
    <name evidence="7" type="ORF">ATL40_1498</name>
</gene>
<evidence type="ECO:0000313" key="7">
    <source>
        <dbReference type="EMBL" id="PFG19921.1"/>
    </source>
</evidence>
<proteinExistence type="inferred from homology"/>
<organism evidence="7 8">
    <name type="scientific">Serinibacter salmoneus</name>
    <dbReference type="NCBI Taxonomy" id="556530"/>
    <lineage>
        <taxon>Bacteria</taxon>
        <taxon>Bacillati</taxon>
        <taxon>Actinomycetota</taxon>
        <taxon>Actinomycetes</taxon>
        <taxon>Micrococcales</taxon>
        <taxon>Beutenbergiaceae</taxon>
        <taxon>Serinibacter</taxon>
    </lineage>
</organism>
<name>A0A2A9D0K3_9MICO</name>
<dbReference type="OrthoDB" id="9766758at2"/>
<dbReference type="GO" id="GO:0015768">
    <property type="term" value="P:maltose transport"/>
    <property type="evidence" value="ECO:0007669"/>
    <property type="project" value="TreeGrafter"/>
</dbReference>
<accession>A0A2A9D0K3</accession>
<dbReference type="GO" id="GO:1901982">
    <property type="term" value="F:maltose binding"/>
    <property type="evidence" value="ECO:0007669"/>
    <property type="project" value="TreeGrafter"/>
</dbReference>
<dbReference type="GO" id="GO:0042956">
    <property type="term" value="P:maltodextrin transmembrane transport"/>
    <property type="evidence" value="ECO:0007669"/>
    <property type="project" value="TreeGrafter"/>
</dbReference>
<feature type="region of interest" description="Disordered" evidence="5">
    <location>
        <begin position="22"/>
        <end position="56"/>
    </location>
</feature>
<dbReference type="AlphaFoldDB" id="A0A2A9D0K3"/>
<evidence type="ECO:0000256" key="1">
    <source>
        <dbReference type="ARBA" id="ARBA00008520"/>
    </source>
</evidence>
<dbReference type="PANTHER" id="PTHR30061:SF50">
    <property type="entry name" value="MALTOSE_MALTODEXTRIN-BINDING PERIPLASMIC PROTEIN"/>
    <property type="match status" value="1"/>
</dbReference>
<dbReference type="PROSITE" id="PS51257">
    <property type="entry name" value="PROKAR_LIPOPROTEIN"/>
    <property type="match status" value="1"/>
</dbReference>
<feature type="signal peptide" evidence="6">
    <location>
        <begin position="1"/>
        <end position="19"/>
    </location>
</feature>
<dbReference type="Pfam" id="PF13416">
    <property type="entry name" value="SBP_bac_8"/>
    <property type="match status" value="1"/>
</dbReference>
<dbReference type="GO" id="GO:0015144">
    <property type="term" value="F:carbohydrate transmembrane transporter activity"/>
    <property type="evidence" value="ECO:0007669"/>
    <property type="project" value="InterPro"/>
</dbReference>
<keyword evidence="3" id="KW-0762">Sugar transport</keyword>
<evidence type="ECO:0000256" key="5">
    <source>
        <dbReference type="SAM" id="MobiDB-lite"/>
    </source>
</evidence>
<keyword evidence="8" id="KW-1185">Reference proteome</keyword>
<dbReference type="InterPro" id="IPR006059">
    <property type="entry name" value="SBP"/>
</dbReference>
<evidence type="ECO:0000256" key="6">
    <source>
        <dbReference type="SAM" id="SignalP"/>
    </source>
</evidence>
<keyword evidence="4 6" id="KW-0732">Signal</keyword>
<keyword evidence="2" id="KW-0813">Transport</keyword>
<dbReference type="EMBL" id="PDJD01000001">
    <property type="protein sequence ID" value="PFG19921.1"/>
    <property type="molecule type" value="Genomic_DNA"/>
</dbReference>
<feature type="compositionally biased region" description="Low complexity" evidence="5">
    <location>
        <begin position="22"/>
        <end position="40"/>
    </location>
</feature>